<protein>
    <submittedName>
        <fullName evidence="2">(northern house mosquito) hypothetical protein</fullName>
    </submittedName>
</protein>
<feature type="region of interest" description="Disordered" evidence="1">
    <location>
        <begin position="1"/>
        <end position="38"/>
    </location>
</feature>
<evidence type="ECO:0000313" key="2">
    <source>
        <dbReference type="EMBL" id="CAG6449016.1"/>
    </source>
</evidence>
<feature type="compositionally biased region" description="Basic and acidic residues" evidence="1">
    <location>
        <begin position="21"/>
        <end position="38"/>
    </location>
</feature>
<organism evidence="2">
    <name type="scientific">Culex pipiens</name>
    <name type="common">House mosquito</name>
    <dbReference type="NCBI Taxonomy" id="7175"/>
    <lineage>
        <taxon>Eukaryota</taxon>
        <taxon>Metazoa</taxon>
        <taxon>Ecdysozoa</taxon>
        <taxon>Arthropoda</taxon>
        <taxon>Hexapoda</taxon>
        <taxon>Insecta</taxon>
        <taxon>Pterygota</taxon>
        <taxon>Neoptera</taxon>
        <taxon>Endopterygota</taxon>
        <taxon>Diptera</taxon>
        <taxon>Nematocera</taxon>
        <taxon>Culicoidea</taxon>
        <taxon>Culicidae</taxon>
        <taxon>Culicinae</taxon>
        <taxon>Culicini</taxon>
        <taxon>Culex</taxon>
        <taxon>Culex</taxon>
    </lineage>
</organism>
<dbReference type="EMBL" id="HBUE01012222">
    <property type="protein sequence ID" value="CAG6449016.1"/>
    <property type="molecule type" value="Transcribed_RNA"/>
</dbReference>
<reference evidence="2" key="1">
    <citation type="submission" date="2021-05" db="EMBL/GenBank/DDBJ databases">
        <authorList>
            <person name="Alioto T."/>
            <person name="Alioto T."/>
            <person name="Gomez Garrido J."/>
        </authorList>
    </citation>
    <scope>NUCLEOTIDE SEQUENCE</scope>
</reference>
<proteinExistence type="predicted"/>
<name>A0A8D8A6J3_CULPI</name>
<dbReference type="AlphaFoldDB" id="A0A8D8A6J3"/>
<accession>A0A8D8A6J3</accession>
<sequence>MQTGKIIPLGAPQFGHQQAAKGRERAASSSGDDSRRRALDGGAVAGREIRLEQNFLVCVLFGQSSQDVTVMCVCVREKQVRERERKGFSGFLEKQCCQFFFVFADFNS</sequence>
<evidence type="ECO:0000256" key="1">
    <source>
        <dbReference type="SAM" id="MobiDB-lite"/>
    </source>
</evidence>